<keyword evidence="8" id="KW-0106">Calcium</keyword>
<sequence>MRAISLLRSRMTALANQIRPTIAGGIERMAVVLQWEKIEEYQDSMEQFFLMDKLSLRRDDLVDQVNSNLANVRGHMVLTAHKRARLIEKALLRPEKRYFSFTPYDKGKNFKWLRQGLSAFLSIGGFIVSSGRSWYANYQSKALFTAIESFELFMKKSGLEKEVSQTVNSHLAVDLKLLSSIQSELWKNRYLPNQPQPPSLRRNGGKQSWIEAKRYMSYATAAYGQAMIHAANVEARGNFEFEHVGKIPAAAVAKHICLKEEDIHLLDVDYNGDAKHLRHFVAIDHENKKVVLSIRGTFSPQEIVVDICAFTTDFCGGEAHSEMASMSERVWENAGPIIVKLLDEHPGYEFIVTGHSLGAGTACLLTVLVQSKKLVSAPTRCFAYASPPVFRPIDAVPDINSITNFVHNNDMVPFLSIFSVRNLLSQLRSIQSFAYSTMSYQSRFRMLMGWEKLTPAIMKHHNEWKPFEVALTGAPELQVPAARTIWLQEKREGFYDWECFTPEEMLQNYSYVRVHPEMLTDHFAPSYEFAFEHLWLEDVED</sequence>
<evidence type="ECO:0000256" key="2">
    <source>
        <dbReference type="ARBA" id="ARBA00004651"/>
    </source>
</evidence>
<dbReference type="InterPro" id="IPR002921">
    <property type="entry name" value="Fungal_lipase-type"/>
</dbReference>
<keyword evidence="6" id="KW-0479">Metal-binding</keyword>
<keyword evidence="12" id="KW-0472">Membrane</keyword>
<accession>A0AAD2G6W2</accession>
<evidence type="ECO:0000256" key="1">
    <source>
        <dbReference type="ARBA" id="ARBA00001913"/>
    </source>
</evidence>
<dbReference type="InterPro" id="IPR052214">
    <property type="entry name" value="DAG_Lipase-Related"/>
</dbReference>
<dbReference type="GO" id="GO:0005886">
    <property type="term" value="C:plasma membrane"/>
    <property type="evidence" value="ECO:0007669"/>
    <property type="project" value="UniProtKB-SubCell"/>
</dbReference>
<dbReference type="AlphaFoldDB" id="A0AAD2G6W2"/>
<name>A0AAD2G6W2_9STRA</name>
<dbReference type="Proteomes" id="UP001295423">
    <property type="component" value="Unassembled WGS sequence"/>
</dbReference>
<comment type="caution">
    <text evidence="16">The sequence shown here is derived from an EMBL/GenBank/DDBJ whole genome shotgun (WGS) entry which is preliminary data.</text>
</comment>
<dbReference type="Pfam" id="PF01764">
    <property type="entry name" value="Lipase_3"/>
    <property type="match status" value="1"/>
</dbReference>
<evidence type="ECO:0000256" key="9">
    <source>
        <dbReference type="ARBA" id="ARBA00022963"/>
    </source>
</evidence>
<evidence type="ECO:0000256" key="14">
    <source>
        <dbReference type="ARBA" id="ARBA00026104"/>
    </source>
</evidence>
<keyword evidence="4" id="KW-0597">Phosphoprotein</keyword>
<comment type="catalytic activity">
    <reaction evidence="13">
        <text>a 1,2-diacyl-sn-glycerol + H2O = a 2-acylglycerol + a fatty acid + H(+)</text>
        <dbReference type="Rhea" id="RHEA:33275"/>
        <dbReference type="ChEBI" id="CHEBI:15377"/>
        <dbReference type="ChEBI" id="CHEBI:15378"/>
        <dbReference type="ChEBI" id="CHEBI:17389"/>
        <dbReference type="ChEBI" id="CHEBI:17815"/>
        <dbReference type="ChEBI" id="CHEBI:28868"/>
        <dbReference type="EC" id="3.1.1.116"/>
    </reaction>
    <physiologicalReaction direction="left-to-right" evidence="13">
        <dbReference type="Rhea" id="RHEA:33276"/>
    </physiologicalReaction>
</comment>
<reference evidence="16" key="1">
    <citation type="submission" date="2023-08" db="EMBL/GenBank/DDBJ databases">
        <authorList>
            <person name="Audoor S."/>
            <person name="Bilcke G."/>
        </authorList>
    </citation>
    <scope>NUCLEOTIDE SEQUENCE</scope>
</reference>
<keyword evidence="3" id="KW-1003">Cell membrane</keyword>
<evidence type="ECO:0000256" key="11">
    <source>
        <dbReference type="ARBA" id="ARBA00023098"/>
    </source>
</evidence>
<dbReference type="GO" id="GO:0019369">
    <property type="term" value="P:arachidonate metabolic process"/>
    <property type="evidence" value="ECO:0007669"/>
    <property type="project" value="TreeGrafter"/>
</dbReference>
<evidence type="ECO:0000256" key="10">
    <source>
        <dbReference type="ARBA" id="ARBA00022989"/>
    </source>
</evidence>
<dbReference type="Gene3D" id="3.40.50.1820">
    <property type="entry name" value="alpha/beta hydrolase"/>
    <property type="match status" value="1"/>
</dbReference>
<evidence type="ECO:0000256" key="8">
    <source>
        <dbReference type="ARBA" id="ARBA00022837"/>
    </source>
</evidence>
<protein>
    <recommendedName>
        <fullName evidence="14">sn-1-specific diacylglycerol lipase</fullName>
        <ecNumber evidence="14">3.1.1.116</ecNumber>
    </recommendedName>
</protein>
<evidence type="ECO:0000256" key="3">
    <source>
        <dbReference type="ARBA" id="ARBA00022475"/>
    </source>
</evidence>
<proteinExistence type="predicted"/>
<dbReference type="EMBL" id="CAKOGP040002202">
    <property type="protein sequence ID" value="CAJ1965139.1"/>
    <property type="molecule type" value="Genomic_DNA"/>
</dbReference>
<evidence type="ECO:0000259" key="15">
    <source>
        <dbReference type="Pfam" id="PF01764"/>
    </source>
</evidence>
<dbReference type="EC" id="3.1.1.116" evidence="14"/>
<keyword evidence="9" id="KW-0442">Lipid degradation</keyword>
<dbReference type="PANTHER" id="PTHR45792">
    <property type="entry name" value="DIACYLGLYCEROL LIPASE HOMOLOG-RELATED"/>
    <property type="match status" value="1"/>
</dbReference>
<keyword evidence="17" id="KW-1185">Reference proteome</keyword>
<keyword evidence="7" id="KW-0378">Hydrolase</keyword>
<feature type="domain" description="Fungal lipase-type" evidence="15">
    <location>
        <begin position="291"/>
        <end position="416"/>
    </location>
</feature>
<dbReference type="PANTHER" id="PTHR45792:SF8">
    <property type="entry name" value="DIACYLGLYCEROL LIPASE-ALPHA"/>
    <property type="match status" value="1"/>
</dbReference>
<keyword evidence="10" id="KW-1133">Transmembrane helix</keyword>
<dbReference type="GO" id="GO:0046872">
    <property type="term" value="F:metal ion binding"/>
    <property type="evidence" value="ECO:0007669"/>
    <property type="project" value="UniProtKB-KW"/>
</dbReference>
<evidence type="ECO:0000313" key="17">
    <source>
        <dbReference type="Proteomes" id="UP001295423"/>
    </source>
</evidence>
<dbReference type="GO" id="GO:0016298">
    <property type="term" value="F:lipase activity"/>
    <property type="evidence" value="ECO:0007669"/>
    <property type="project" value="TreeGrafter"/>
</dbReference>
<dbReference type="SUPFAM" id="SSF53474">
    <property type="entry name" value="alpha/beta-Hydrolases"/>
    <property type="match status" value="1"/>
</dbReference>
<evidence type="ECO:0000256" key="4">
    <source>
        <dbReference type="ARBA" id="ARBA00022553"/>
    </source>
</evidence>
<keyword evidence="5" id="KW-0812">Transmembrane</keyword>
<dbReference type="CDD" id="cd00519">
    <property type="entry name" value="Lipase_3"/>
    <property type="match status" value="1"/>
</dbReference>
<dbReference type="InterPro" id="IPR029058">
    <property type="entry name" value="AB_hydrolase_fold"/>
</dbReference>
<organism evidence="16 17">
    <name type="scientific">Cylindrotheca closterium</name>
    <dbReference type="NCBI Taxonomy" id="2856"/>
    <lineage>
        <taxon>Eukaryota</taxon>
        <taxon>Sar</taxon>
        <taxon>Stramenopiles</taxon>
        <taxon>Ochrophyta</taxon>
        <taxon>Bacillariophyta</taxon>
        <taxon>Bacillariophyceae</taxon>
        <taxon>Bacillariophycidae</taxon>
        <taxon>Bacillariales</taxon>
        <taxon>Bacillariaceae</taxon>
        <taxon>Cylindrotheca</taxon>
    </lineage>
</organism>
<dbReference type="GO" id="GO:0046340">
    <property type="term" value="P:diacylglycerol catabolic process"/>
    <property type="evidence" value="ECO:0007669"/>
    <property type="project" value="TreeGrafter"/>
</dbReference>
<evidence type="ECO:0000313" key="16">
    <source>
        <dbReference type="EMBL" id="CAJ1965139.1"/>
    </source>
</evidence>
<evidence type="ECO:0000256" key="13">
    <source>
        <dbReference type="ARBA" id="ARBA00024531"/>
    </source>
</evidence>
<evidence type="ECO:0000256" key="6">
    <source>
        <dbReference type="ARBA" id="ARBA00022723"/>
    </source>
</evidence>
<keyword evidence="11" id="KW-0443">Lipid metabolism</keyword>
<evidence type="ECO:0000256" key="7">
    <source>
        <dbReference type="ARBA" id="ARBA00022801"/>
    </source>
</evidence>
<evidence type="ECO:0000256" key="12">
    <source>
        <dbReference type="ARBA" id="ARBA00023136"/>
    </source>
</evidence>
<gene>
    <name evidence="16" type="ORF">CYCCA115_LOCUS20967</name>
</gene>
<evidence type="ECO:0000256" key="5">
    <source>
        <dbReference type="ARBA" id="ARBA00022692"/>
    </source>
</evidence>
<comment type="cofactor">
    <cofactor evidence="1">
        <name>Ca(2+)</name>
        <dbReference type="ChEBI" id="CHEBI:29108"/>
    </cofactor>
</comment>
<comment type="subcellular location">
    <subcellularLocation>
        <location evidence="2">Cell membrane</location>
        <topology evidence="2">Multi-pass membrane protein</topology>
    </subcellularLocation>
</comment>